<evidence type="ECO:0000313" key="7">
    <source>
        <dbReference type="EMBL" id="PXV81625.1"/>
    </source>
</evidence>
<dbReference type="PANTHER" id="PTHR22911">
    <property type="entry name" value="ACYL-MALONYL CONDENSING ENZYME-RELATED"/>
    <property type="match status" value="1"/>
</dbReference>
<feature type="transmembrane region" description="Helical" evidence="5">
    <location>
        <begin position="90"/>
        <end position="108"/>
    </location>
</feature>
<dbReference type="EMBL" id="QICQ01000011">
    <property type="protein sequence ID" value="PXV81625.1"/>
    <property type="molecule type" value="Genomic_DNA"/>
</dbReference>
<protein>
    <submittedName>
        <fullName evidence="7">S-adenosylmethionine uptake transporter</fullName>
    </submittedName>
</protein>
<reference evidence="7 8" key="1">
    <citation type="submission" date="2018-04" db="EMBL/GenBank/DDBJ databases">
        <title>Active sludge and wastewater microbial communities from Klosterneuburg, Austria.</title>
        <authorList>
            <person name="Wagner M."/>
        </authorList>
    </citation>
    <scope>NUCLEOTIDE SEQUENCE [LARGE SCALE GENOMIC DNA]</scope>
    <source>
        <strain evidence="7 8">Nm 57</strain>
    </source>
</reference>
<feature type="transmembrane region" description="Helical" evidence="5">
    <location>
        <begin position="197"/>
        <end position="219"/>
    </location>
</feature>
<accession>A0ABX5M7C7</accession>
<dbReference type="SUPFAM" id="SSF103481">
    <property type="entry name" value="Multidrug resistance efflux transporter EmrE"/>
    <property type="match status" value="2"/>
</dbReference>
<evidence type="ECO:0000256" key="5">
    <source>
        <dbReference type="SAM" id="Phobius"/>
    </source>
</evidence>
<gene>
    <name evidence="7" type="ORF">C8R14_11167</name>
</gene>
<sequence length="288" mass="31661">MSSLWMLVAGFMFACMGELVKLAAAFFSNAELVFYRSLVGVISTFAVMRFYGKSIATKHWKTHFWRGLAGLGGVLLFFYCILKLPLATAISLNNTWPLFLAFLTVIFLKKEFSWVLIVAVAVGFIGVVMLLRPTLAEDQWYMALIGVGSGLFGGIAHLNVRQLNEQGESDWRIVFYFTLVCTITTGIWLAFTAFSPVNLQSLILALGIGVTATLAQLAISRAHRRSNIIIVGALSYSTVLFAGLMDLFLWGDRLPVSAWIGMGLIVVGGLLSIRGISTRRTNIVTLDD</sequence>
<dbReference type="Proteomes" id="UP000247780">
    <property type="component" value="Unassembled WGS sequence"/>
</dbReference>
<name>A0ABX5M7C7_9PROT</name>
<feature type="domain" description="EamA" evidence="6">
    <location>
        <begin position="143"/>
        <end position="272"/>
    </location>
</feature>
<evidence type="ECO:0000259" key="6">
    <source>
        <dbReference type="Pfam" id="PF00892"/>
    </source>
</evidence>
<keyword evidence="4 5" id="KW-0472">Membrane</keyword>
<dbReference type="PANTHER" id="PTHR22911:SF6">
    <property type="entry name" value="SOLUTE CARRIER FAMILY 35 MEMBER G1"/>
    <property type="match status" value="1"/>
</dbReference>
<comment type="caution">
    <text evidence="7">The sequence shown here is derived from an EMBL/GenBank/DDBJ whole genome shotgun (WGS) entry which is preliminary data.</text>
</comment>
<feature type="transmembrane region" description="Helical" evidence="5">
    <location>
        <begin position="256"/>
        <end position="273"/>
    </location>
</feature>
<keyword evidence="8" id="KW-1185">Reference proteome</keyword>
<feature type="transmembrane region" description="Helical" evidence="5">
    <location>
        <begin position="115"/>
        <end position="134"/>
    </location>
</feature>
<evidence type="ECO:0000256" key="3">
    <source>
        <dbReference type="ARBA" id="ARBA00022989"/>
    </source>
</evidence>
<evidence type="ECO:0000256" key="1">
    <source>
        <dbReference type="ARBA" id="ARBA00004141"/>
    </source>
</evidence>
<evidence type="ECO:0000313" key="8">
    <source>
        <dbReference type="Proteomes" id="UP000247780"/>
    </source>
</evidence>
<proteinExistence type="predicted"/>
<evidence type="ECO:0000256" key="2">
    <source>
        <dbReference type="ARBA" id="ARBA00022692"/>
    </source>
</evidence>
<keyword evidence="2 5" id="KW-0812">Transmembrane</keyword>
<dbReference type="InterPro" id="IPR037185">
    <property type="entry name" value="EmrE-like"/>
</dbReference>
<dbReference type="Pfam" id="PF00892">
    <property type="entry name" value="EamA"/>
    <property type="match status" value="2"/>
</dbReference>
<feature type="transmembrane region" description="Helical" evidence="5">
    <location>
        <begin position="140"/>
        <end position="161"/>
    </location>
</feature>
<feature type="transmembrane region" description="Helical" evidence="5">
    <location>
        <begin position="228"/>
        <end position="250"/>
    </location>
</feature>
<feature type="transmembrane region" description="Helical" evidence="5">
    <location>
        <begin position="173"/>
        <end position="191"/>
    </location>
</feature>
<feature type="transmembrane region" description="Helical" evidence="5">
    <location>
        <begin position="64"/>
        <end position="84"/>
    </location>
</feature>
<feature type="domain" description="EamA" evidence="6">
    <location>
        <begin position="4"/>
        <end position="131"/>
    </location>
</feature>
<comment type="subcellular location">
    <subcellularLocation>
        <location evidence="1">Membrane</location>
        <topology evidence="1">Multi-pass membrane protein</topology>
    </subcellularLocation>
</comment>
<evidence type="ECO:0000256" key="4">
    <source>
        <dbReference type="ARBA" id="ARBA00023136"/>
    </source>
</evidence>
<organism evidence="7 8">
    <name type="scientific">Nitrosomonas eutropha</name>
    <dbReference type="NCBI Taxonomy" id="916"/>
    <lineage>
        <taxon>Bacteria</taxon>
        <taxon>Pseudomonadati</taxon>
        <taxon>Pseudomonadota</taxon>
        <taxon>Betaproteobacteria</taxon>
        <taxon>Nitrosomonadales</taxon>
        <taxon>Nitrosomonadaceae</taxon>
        <taxon>Nitrosomonas</taxon>
    </lineage>
</organism>
<feature type="transmembrane region" description="Helical" evidence="5">
    <location>
        <begin position="33"/>
        <end position="52"/>
    </location>
</feature>
<dbReference type="InterPro" id="IPR000620">
    <property type="entry name" value="EamA_dom"/>
</dbReference>
<keyword evidence="3 5" id="KW-1133">Transmembrane helix</keyword>
<dbReference type="RefSeq" id="WP_011634726.1">
    <property type="nucleotide sequence ID" value="NZ_FMTW01000019.1"/>
</dbReference>